<dbReference type="AlphaFoldDB" id="A0A2S8FSY3"/>
<organism evidence="1 2">
    <name type="scientific">Blastopirellula marina</name>
    <dbReference type="NCBI Taxonomy" id="124"/>
    <lineage>
        <taxon>Bacteria</taxon>
        <taxon>Pseudomonadati</taxon>
        <taxon>Planctomycetota</taxon>
        <taxon>Planctomycetia</taxon>
        <taxon>Pirellulales</taxon>
        <taxon>Pirellulaceae</taxon>
        <taxon>Blastopirellula</taxon>
    </lineage>
</organism>
<proteinExistence type="predicted"/>
<reference evidence="1 2" key="1">
    <citation type="submission" date="2018-02" db="EMBL/GenBank/DDBJ databases">
        <title>Comparative genomes isolates from brazilian mangrove.</title>
        <authorList>
            <person name="Araujo J.E."/>
            <person name="Taketani R.G."/>
            <person name="Silva M.C.P."/>
            <person name="Loureco M.V."/>
            <person name="Andreote F.D."/>
        </authorList>
    </citation>
    <scope>NUCLEOTIDE SEQUENCE [LARGE SCALE GENOMIC DNA]</scope>
    <source>
        <strain evidence="1 2">HEX-2 MGV</strain>
    </source>
</reference>
<dbReference type="EMBL" id="PUIA01000030">
    <property type="protein sequence ID" value="PQO35291.1"/>
    <property type="molecule type" value="Genomic_DNA"/>
</dbReference>
<evidence type="ECO:0000313" key="1">
    <source>
        <dbReference type="EMBL" id="PQO35291.1"/>
    </source>
</evidence>
<comment type="caution">
    <text evidence="1">The sequence shown here is derived from an EMBL/GenBank/DDBJ whole genome shotgun (WGS) entry which is preliminary data.</text>
</comment>
<accession>A0A2S8FSY3</accession>
<dbReference type="Proteomes" id="UP000240009">
    <property type="component" value="Unassembled WGS sequence"/>
</dbReference>
<evidence type="ECO:0000313" key="2">
    <source>
        <dbReference type="Proteomes" id="UP000240009"/>
    </source>
</evidence>
<gene>
    <name evidence="1" type="ORF">C5Y96_09660</name>
</gene>
<protein>
    <submittedName>
        <fullName evidence="1">Uncharacterized protein</fullName>
    </submittedName>
</protein>
<name>A0A2S8FSY3_9BACT</name>
<sequence length="204" mass="23156">MKDFLDTCHLPTRLPPSGRNSIDLASFQQHPNQEIAMSSDTALPHEKVNQIVYFLQHGGILKKFDFPRMHLPNVAGYKPKYYEEIGQKIASKKIGIYVAEGSIAGAKAFYNVDSNCLYLTSATKALNTPDHWSTIAHEATHMIQDLKKWKMSMQEMEADAHFAQALFLYHKNSFLSGGTMQSFNTAAKYFAEGDMKEFKKKSRR</sequence>